<dbReference type="EMBL" id="BMQJ01000019">
    <property type="protein sequence ID" value="GGQ23877.1"/>
    <property type="molecule type" value="Genomic_DNA"/>
</dbReference>
<evidence type="ECO:0000256" key="1">
    <source>
        <dbReference type="SAM" id="MobiDB-lite"/>
    </source>
</evidence>
<organism evidence="2 3">
    <name type="scientific">Streptosporangium pseudovulgare</name>
    <dbReference type="NCBI Taxonomy" id="35765"/>
    <lineage>
        <taxon>Bacteria</taxon>
        <taxon>Bacillati</taxon>
        <taxon>Actinomycetota</taxon>
        <taxon>Actinomycetes</taxon>
        <taxon>Streptosporangiales</taxon>
        <taxon>Streptosporangiaceae</taxon>
        <taxon>Streptosporangium</taxon>
    </lineage>
</organism>
<reference evidence="3" key="1">
    <citation type="journal article" date="2019" name="Int. J. Syst. Evol. Microbiol.">
        <title>The Global Catalogue of Microorganisms (GCM) 10K type strain sequencing project: providing services to taxonomists for standard genome sequencing and annotation.</title>
        <authorList>
            <consortium name="The Broad Institute Genomics Platform"/>
            <consortium name="The Broad Institute Genome Sequencing Center for Infectious Disease"/>
            <person name="Wu L."/>
            <person name="Ma J."/>
        </authorList>
    </citation>
    <scope>NUCLEOTIDE SEQUENCE [LARGE SCALE GENOMIC DNA]</scope>
    <source>
        <strain evidence="3">JCM 3115</strain>
    </source>
</reference>
<evidence type="ECO:0000313" key="3">
    <source>
        <dbReference type="Proteomes" id="UP000611554"/>
    </source>
</evidence>
<comment type="caution">
    <text evidence="2">The sequence shown here is derived from an EMBL/GenBank/DDBJ whole genome shotgun (WGS) entry which is preliminary data.</text>
</comment>
<name>A0ABQ2RFW4_9ACTN</name>
<feature type="region of interest" description="Disordered" evidence="1">
    <location>
        <begin position="53"/>
        <end position="81"/>
    </location>
</feature>
<protein>
    <submittedName>
        <fullName evidence="2">Uncharacterized protein</fullName>
    </submittedName>
</protein>
<gene>
    <name evidence="2" type="ORF">GCM10010140_62730</name>
</gene>
<feature type="compositionally biased region" description="Low complexity" evidence="1">
    <location>
        <begin position="71"/>
        <end position="81"/>
    </location>
</feature>
<evidence type="ECO:0000313" key="2">
    <source>
        <dbReference type="EMBL" id="GGQ23877.1"/>
    </source>
</evidence>
<dbReference type="Proteomes" id="UP000611554">
    <property type="component" value="Unassembled WGS sequence"/>
</dbReference>
<sequence>MWRPTVPVAPVTRKVIAVSCARLLLREGNYEPMRKDSFRNYEVRGYEVRGYEVRGGEHPDPAAGGPPPGRPYGTYGRLADI</sequence>
<proteinExistence type="predicted"/>
<accession>A0ABQ2RFW4</accession>
<keyword evidence="3" id="KW-1185">Reference proteome</keyword>